<gene>
    <name evidence="2" type="ORF">C4532_09575</name>
</gene>
<evidence type="ECO:0000313" key="2">
    <source>
        <dbReference type="EMBL" id="RJP70337.1"/>
    </source>
</evidence>
<evidence type="ECO:0000256" key="1">
    <source>
        <dbReference type="SAM" id="Phobius"/>
    </source>
</evidence>
<name>A0A419EZ03_9BACT</name>
<proteinExistence type="predicted"/>
<organism evidence="2 3">
    <name type="scientific">Candidatus Abyssobacteria bacterium SURF_17</name>
    <dbReference type="NCBI Taxonomy" id="2093361"/>
    <lineage>
        <taxon>Bacteria</taxon>
        <taxon>Pseudomonadati</taxon>
        <taxon>Candidatus Hydrogenedentota</taxon>
        <taxon>Candidatus Abyssobacteria</taxon>
    </lineage>
</organism>
<dbReference type="Proteomes" id="UP000285961">
    <property type="component" value="Unassembled WGS sequence"/>
</dbReference>
<protein>
    <submittedName>
        <fullName evidence="2">Uncharacterized protein</fullName>
    </submittedName>
</protein>
<sequence>MTGQGKRITVLLGCGGVTFLVGWLAVLVIESAHKPFIRSLVAILKKPSFLLALFLVFLFAVVLRGFNKARFKGTSRKWLIFGYCILGLVIWFTPGLVLVYSSTRISHMTPLSHAYLVICFGQGLTFGIAMYFQERVELLAQRVFPHSRLLFRALGCLLGVLFLYAAFLLYCFPAVFVKLSITSIEEEGFIFAWLIPAGFVASVLFGVVNSVTNPLSFADRP</sequence>
<reference evidence="2 3" key="1">
    <citation type="journal article" date="2017" name="ISME J.">
        <title>Energy and carbon metabolisms in a deep terrestrial subsurface fluid microbial community.</title>
        <authorList>
            <person name="Momper L."/>
            <person name="Jungbluth S.P."/>
            <person name="Lee M.D."/>
            <person name="Amend J.P."/>
        </authorList>
    </citation>
    <scope>NUCLEOTIDE SEQUENCE [LARGE SCALE GENOMIC DNA]</scope>
    <source>
        <strain evidence="2">SURF_17</strain>
    </source>
</reference>
<feature type="transmembrane region" description="Helical" evidence="1">
    <location>
        <begin position="112"/>
        <end position="132"/>
    </location>
</feature>
<keyword evidence="1" id="KW-0812">Transmembrane</keyword>
<keyword evidence="1" id="KW-1133">Transmembrane helix</keyword>
<evidence type="ECO:0000313" key="3">
    <source>
        <dbReference type="Proteomes" id="UP000285961"/>
    </source>
</evidence>
<feature type="transmembrane region" description="Helical" evidence="1">
    <location>
        <begin position="7"/>
        <end position="29"/>
    </location>
</feature>
<comment type="caution">
    <text evidence="2">The sequence shown here is derived from an EMBL/GenBank/DDBJ whole genome shotgun (WGS) entry which is preliminary data.</text>
</comment>
<feature type="transmembrane region" description="Helical" evidence="1">
    <location>
        <begin position="49"/>
        <end position="66"/>
    </location>
</feature>
<dbReference type="EMBL" id="QZKI01000071">
    <property type="protein sequence ID" value="RJP70337.1"/>
    <property type="molecule type" value="Genomic_DNA"/>
</dbReference>
<feature type="transmembrane region" description="Helical" evidence="1">
    <location>
        <begin position="153"/>
        <end position="177"/>
    </location>
</feature>
<keyword evidence="1" id="KW-0472">Membrane</keyword>
<accession>A0A419EZ03</accession>
<feature type="transmembrane region" description="Helical" evidence="1">
    <location>
        <begin position="189"/>
        <end position="211"/>
    </location>
</feature>
<dbReference type="AlphaFoldDB" id="A0A419EZ03"/>
<feature type="transmembrane region" description="Helical" evidence="1">
    <location>
        <begin position="78"/>
        <end position="100"/>
    </location>
</feature>